<evidence type="ECO:0000313" key="2">
    <source>
        <dbReference type="Proteomes" id="UP001056436"/>
    </source>
</evidence>
<comment type="caution">
    <text evidence="1">The sequence shown here is derived from an EMBL/GenBank/DDBJ whole genome shotgun (WGS) entry which is preliminary data.</text>
</comment>
<sequence>MQVGESSDRPSRRCQEFTNMEQVDKVVSKELRETKTKSTGIEVQSDRDGTDMLMVSKAIISHDGTLQ</sequence>
<protein>
    <submittedName>
        <fullName evidence="1">Uncharacterized protein</fullName>
    </submittedName>
</protein>
<keyword evidence="2" id="KW-1185">Reference proteome</keyword>
<evidence type="ECO:0000313" key="1">
    <source>
        <dbReference type="EMBL" id="KAI3555639.1"/>
    </source>
</evidence>
<dbReference type="Proteomes" id="UP001056436">
    <property type="component" value="Unassembled WGS sequence"/>
</dbReference>
<name>A0A9P9XKU5_9PEZI</name>
<organism evidence="1 2">
    <name type="scientific">Colletotrichum abscissum</name>
    <dbReference type="NCBI Taxonomy" id="1671311"/>
    <lineage>
        <taxon>Eukaryota</taxon>
        <taxon>Fungi</taxon>
        <taxon>Dikarya</taxon>
        <taxon>Ascomycota</taxon>
        <taxon>Pezizomycotina</taxon>
        <taxon>Sordariomycetes</taxon>
        <taxon>Hypocreomycetidae</taxon>
        <taxon>Glomerellales</taxon>
        <taxon>Glomerellaceae</taxon>
        <taxon>Colletotrichum</taxon>
        <taxon>Colletotrichum acutatum species complex</taxon>
    </lineage>
</organism>
<dbReference type="EMBL" id="SDAQ01000016">
    <property type="protein sequence ID" value="KAI3555639.1"/>
    <property type="molecule type" value="Genomic_DNA"/>
</dbReference>
<dbReference type="AlphaFoldDB" id="A0A9P9XKU5"/>
<gene>
    <name evidence="1" type="ORF">CABS02_04015</name>
</gene>
<reference evidence="1" key="1">
    <citation type="submission" date="2019-01" db="EMBL/GenBank/DDBJ databases">
        <title>Colletotrichum abscissum LGMF1257.</title>
        <authorList>
            <person name="Baroncelli R."/>
        </authorList>
    </citation>
    <scope>NUCLEOTIDE SEQUENCE</scope>
    <source>
        <strain evidence="1">Ca142</strain>
    </source>
</reference>
<proteinExistence type="predicted"/>
<accession>A0A9P9XKU5</accession>